<evidence type="ECO:0000313" key="3">
    <source>
        <dbReference type="Proteomes" id="UP000023152"/>
    </source>
</evidence>
<dbReference type="EMBL" id="ASPP01012594">
    <property type="protein sequence ID" value="ETO20449.1"/>
    <property type="molecule type" value="Genomic_DNA"/>
</dbReference>
<comment type="caution">
    <text evidence="2">The sequence shown here is derived from an EMBL/GenBank/DDBJ whole genome shotgun (WGS) entry which is preliminary data.</text>
</comment>
<proteinExistence type="predicted"/>
<keyword evidence="3" id="KW-1185">Reference proteome</keyword>
<gene>
    <name evidence="2" type="ORF">RFI_16768</name>
</gene>
<name>X6N3Y4_RETFI</name>
<feature type="coiled-coil region" evidence="1">
    <location>
        <begin position="142"/>
        <end position="183"/>
    </location>
</feature>
<dbReference type="Proteomes" id="UP000023152">
    <property type="component" value="Unassembled WGS sequence"/>
</dbReference>
<dbReference type="AlphaFoldDB" id="X6N3Y4"/>
<accession>X6N3Y4</accession>
<reference evidence="2 3" key="1">
    <citation type="journal article" date="2013" name="Curr. Biol.">
        <title>The Genome of the Foraminiferan Reticulomyxa filosa.</title>
        <authorList>
            <person name="Glockner G."/>
            <person name="Hulsmann N."/>
            <person name="Schleicher M."/>
            <person name="Noegel A.A."/>
            <person name="Eichinger L."/>
            <person name="Gallinger C."/>
            <person name="Pawlowski J."/>
            <person name="Sierra R."/>
            <person name="Euteneuer U."/>
            <person name="Pillet L."/>
            <person name="Moustafa A."/>
            <person name="Platzer M."/>
            <person name="Groth M."/>
            <person name="Szafranski K."/>
            <person name="Schliwa M."/>
        </authorList>
    </citation>
    <scope>NUCLEOTIDE SEQUENCE [LARGE SCALE GENOMIC DNA]</scope>
</reference>
<sequence>MFSKNCCEIVCLRKKISTVERVSIHTIFFFAKTMTNSPKFDESEIQSTLLENPVVRTRALERRTNSKASSSSVVSIVEDDAELKMKNKRANSTNYRAFGNYLNQVLCQHGLCDESIKINWNFETTQDKVDVVNVIFELLESKAALSQLVAQLRDSMNGLKRAHNEMELKVKSCESKKKKLETELHASNHGSLHQ</sequence>
<evidence type="ECO:0000313" key="2">
    <source>
        <dbReference type="EMBL" id="ETO20449.1"/>
    </source>
</evidence>
<organism evidence="2 3">
    <name type="scientific">Reticulomyxa filosa</name>
    <dbReference type="NCBI Taxonomy" id="46433"/>
    <lineage>
        <taxon>Eukaryota</taxon>
        <taxon>Sar</taxon>
        <taxon>Rhizaria</taxon>
        <taxon>Retaria</taxon>
        <taxon>Foraminifera</taxon>
        <taxon>Monothalamids</taxon>
        <taxon>Reticulomyxidae</taxon>
        <taxon>Reticulomyxa</taxon>
    </lineage>
</organism>
<protein>
    <submittedName>
        <fullName evidence="2">Uncharacterized protein</fullName>
    </submittedName>
</protein>
<keyword evidence="1" id="KW-0175">Coiled coil</keyword>
<evidence type="ECO:0000256" key="1">
    <source>
        <dbReference type="SAM" id="Coils"/>
    </source>
</evidence>